<dbReference type="AlphaFoldDB" id="A0A8H7EBH2"/>
<keyword evidence="2" id="KW-1185">Reference proteome</keyword>
<name>A0A8H7EBH2_9EURO</name>
<dbReference type="EMBL" id="JAACFV010000004">
    <property type="protein sequence ID" value="KAF7513776.1"/>
    <property type="molecule type" value="Genomic_DNA"/>
</dbReference>
<gene>
    <name evidence="1" type="ORF">GJ744_007827</name>
</gene>
<protein>
    <submittedName>
        <fullName evidence="1">Uncharacterized protein</fullName>
    </submittedName>
</protein>
<reference evidence="1" key="1">
    <citation type="submission" date="2020-02" db="EMBL/GenBank/DDBJ databases">
        <authorList>
            <person name="Palmer J.M."/>
        </authorList>
    </citation>
    <scope>NUCLEOTIDE SEQUENCE</scope>
    <source>
        <strain evidence="1">EPUS1.4</strain>
        <tissue evidence="1">Thallus</tissue>
    </source>
</reference>
<organism evidence="1 2">
    <name type="scientific">Endocarpon pusillum</name>
    <dbReference type="NCBI Taxonomy" id="364733"/>
    <lineage>
        <taxon>Eukaryota</taxon>
        <taxon>Fungi</taxon>
        <taxon>Dikarya</taxon>
        <taxon>Ascomycota</taxon>
        <taxon>Pezizomycotina</taxon>
        <taxon>Eurotiomycetes</taxon>
        <taxon>Chaetothyriomycetidae</taxon>
        <taxon>Verrucariales</taxon>
        <taxon>Verrucariaceae</taxon>
        <taxon>Endocarpon</taxon>
    </lineage>
</organism>
<evidence type="ECO:0000313" key="2">
    <source>
        <dbReference type="Proteomes" id="UP000606974"/>
    </source>
</evidence>
<comment type="caution">
    <text evidence="1">The sequence shown here is derived from an EMBL/GenBank/DDBJ whole genome shotgun (WGS) entry which is preliminary data.</text>
</comment>
<evidence type="ECO:0000313" key="1">
    <source>
        <dbReference type="EMBL" id="KAF7513776.1"/>
    </source>
</evidence>
<sequence length="138" mass="15005">MVQPQRNIILNSCGCGIAHNGNQIYTAPIGQHFLSDAYHPVARDKYNNTHSVSRGGEYLKKDQPTIVVGKVVTESAFAIIVLVVAASAVKENQPVVAALLKITRFVSPAGTKQAEKRRGLLFDHQLSVAAAPFRVRSR</sequence>
<accession>A0A8H7EBH2</accession>
<proteinExistence type="predicted"/>
<dbReference type="Proteomes" id="UP000606974">
    <property type="component" value="Unassembled WGS sequence"/>
</dbReference>